<comment type="cofactor">
    <cofactor evidence="1">
        <name>FMN</name>
        <dbReference type="ChEBI" id="CHEBI:58210"/>
    </cofactor>
</comment>
<name>A0ABP5TSD8_9ACTN</name>
<feature type="domain" description="NADH:flavin oxidoreductase/NADH oxidase N-terminal" evidence="10">
    <location>
        <begin position="16"/>
        <end position="349"/>
    </location>
</feature>
<keyword evidence="8" id="KW-0408">Iron</keyword>
<feature type="domain" description="FAD/NAD(P)-binding" evidence="11">
    <location>
        <begin position="396"/>
        <end position="621"/>
    </location>
</feature>
<evidence type="ECO:0000259" key="10">
    <source>
        <dbReference type="Pfam" id="PF00724"/>
    </source>
</evidence>
<dbReference type="Gene3D" id="3.20.20.70">
    <property type="entry name" value="Aldolase class I"/>
    <property type="match status" value="1"/>
</dbReference>
<evidence type="ECO:0000256" key="9">
    <source>
        <dbReference type="ARBA" id="ARBA00023014"/>
    </source>
</evidence>
<dbReference type="InterPro" id="IPR013785">
    <property type="entry name" value="Aldolase_TIM"/>
</dbReference>
<dbReference type="Pfam" id="PF00724">
    <property type="entry name" value="Oxidored_FMN"/>
    <property type="match status" value="1"/>
</dbReference>
<dbReference type="CDD" id="cd02803">
    <property type="entry name" value="OYE_like_FMN_family"/>
    <property type="match status" value="1"/>
</dbReference>
<dbReference type="SUPFAM" id="SSF51395">
    <property type="entry name" value="FMN-linked oxidoreductases"/>
    <property type="match status" value="1"/>
</dbReference>
<evidence type="ECO:0000256" key="8">
    <source>
        <dbReference type="ARBA" id="ARBA00023004"/>
    </source>
</evidence>
<keyword evidence="5" id="KW-0288">FMN</keyword>
<evidence type="ECO:0000256" key="6">
    <source>
        <dbReference type="ARBA" id="ARBA00022723"/>
    </source>
</evidence>
<dbReference type="Pfam" id="PF07992">
    <property type="entry name" value="Pyr_redox_2"/>
    <property type="match status" value="1"/>
</dbReference>
<gene>
    <name evidence="12" type="ORF">GCM10010170_051000</name>
</gene>
<dbReference type="Proteomes" id="UP001501444">
    <property type="component" value="Unassembled WGS sequence"/>
</dbReference>
<reference evidence="13" key="1">
    <citation type="journal article" date="2019" name="Int. J. Syst. Evol. Microbiol.">
        <title>The Global Catalogue of Microorganisms (GCM) 10K type strain sequencing project: providing services to taxonomists for standard genome sequencing and annotation.</title>
        <authorList>
            <consortium name="The Broad Institute Genomics Platform"/>
            <consortium name="The Broad Institute Genome Sequencing Center for Infectious Disease"/>
            <person name="Wu L."/>
            <person name="Ma J."/>
        </authorList>
    </citation>
    <scope>NUCLEOTIDE SEQUENCE [LARGE SCALE GENOMIC DNA]</scope>
    <source>
        <strain evidence="13">JCM 3272</strain>
    </source>
</reference>
<evidence type="ECO:0000256" key="3">
    <source>
        <dbReference type="ARBA" id="ARBA00011048"/>
    </source>
</evidence>
<keyword evidence="6" id="KW-0479">Metal-binding</keyword>
<comment type="cofactor">
    <cofactor evidence="2">
        <name>[4Fe-4S] cluster</name>
        <dbReference type="ChEBI" id="CHEBI:49883"/>
    </cofactor>
</comment>
<dbReference type="EMBL" id="BAAARV010000040">
    <property type="protein sequence ID" value="GAA2357614.1"/>
    <property type="molecule type" value="Genomic_DNA"/>
</dbReference>
<keyword evidence="4" id="KW-0285">Flavoprotein</keyword>
<dbReference type="InterPro" id="IPR051793">
    <property type="entry name" value="NADH:flavin_oxidoreductase"/>
</dbReference>
<comment type="similarity">
    <text evidence="3">In the N-terminal section; belongs to the NADH:flavin oxidoreductase/NADH oxidase family.</text>
</comment>
<evidence type="ECO:0000313" key="13">
    <source>
        <dbReference type="Proteomes" id="UP001501444"/>
    </source>
</evidence>
<evidence type="ECO:0000256" key="4">
    <source>
        <dbReference type="ARBA" id="ARBA00022630"/>
    </source>
</evidence>
<proteinExistence type="inferred from homology"/>
<evidence type="ECO:0000259" key="11">
    <source>
        <dbReference type="Pfam" id="PF07992"/>
    </source>
</evidence>
<evidence type="ECO:0000313" key="12">
    <source>
        <dbReference type="EMBL" id="GAA2357614.1"/>
    </source>
</evidence>
<sequence length="656" mass="70247">MTVESTLNPSRTFDHLFRPGAIAGLRLRNRVVKSPNTTATSNPDGTVSQRTVNHYRRIGEGGAGLVMLEYTYVDDDASKSIHGQTGMSRQDHVAGMGWLVDEVHSTGAAVGLQLVHAGRQRFLGTAPMKSASTSSWDVAEMAFGVVPTPMTTEEIRGVVRSFGEAAARAHMARFDIVEVHAGHGYMITNFLSPHTNDRTDEYGGSFENRARILLEIVDSIRAHVPRTFPLSVRLSVTDYEPDGIQIEETVALCRLLEQHGVDVIHASGGHHALQEWEASSWYMPRQLHRWGWEKIKPAVSIPVIASGSLVTPEIADEILASGSADFVSLGRAMLADPDWAVKARTGRVLEIVPCIRCNDGCLERGLDQKRSVGCTVNPQVAEEGRFPLGTAATPKRVAVAGGGPAGLRMAAALHDRGHEVVLFEPAELGGALLHARGSTVKQDLAGLLVHLVHEVRRRGIEVRRARAAAAALAGFDSVVVATGAPQRAFTGPIAATDRLLGPGDVGPRREQISGHVVVVGGGFQGCETALRLAELPGVTVTVLERGEALMRGPEVKYDVMVLPKRLREAGVELRTGREVVAIEPNGVLARPAGSGQDGELVRADWVVLALGREPAPVALQDELAETGVPFVTIGSAQAPGRVYDALHSAYFAARLL</sequence>
<evidence type="ECO:0000256" key="1">
    <source>
        <dbReference type="ARBA" id="ARBA00001917"/>
    </source>
</evidence>
<protein>
    <submittedName>
        <fullName evidence="12">FAD-dependent oxidoreductase</fullName>
    </submittedName>
</protein>
<evidence type="ECO:0000256" key="5">
    <source>
        <dbReference type="ARBA" id="ARBA00022643"/>
    </source>
</evidence>
<comment type="caution">
    <text evidence="12">The sequence shown here is derived from an EMBL/GenBank/DDBJ whole genome shotgun (WGS) entry which is preliminary data.</text>
</comment>
<organism evidence="12 13">
    <name type="scientific">Dactylosporangium salmoneum</name>
    <dbReference type="NCBI Taxonomy" id="53361"/>
    <lineage>
        <taxon>Bacteria</taxon>
        <taxon>Bacillati</taxon>
        <taxon>Actinomycetota</taxon>
        <taxon>Actinomycetes</taxon>
        <taxon>Micromonosporales</taxon>
        <taxon>Micromonosporaceae</taxon>
        <taxon>Dactylosporangium</taxon>
    </lineage>
</organism>
<dbReference type="InterPro" id="IPR023753">
    <property type="entry name" value="FAD/NAD-binding_dom"/>
</dbReference>
<dbReference type="SUPFAM" id="SSF51905">
    <property type="entry name" value="FAD/NAD(P)-binding domain"/>
    <property type="match status" value="1"/>
</dbReference>
<evidence type="ECO:0000256" key="2">
    <source>
        <dbReference type="ARBA" id="ARBA00001966"/>
    </source>
</evidence>
<dbReference type="RefSeq" id="WP_344615015.1">
    <property type="nucleotide sequence ID" value="NZ_BAAARV010000040.1"/>
</dbReference>
<keyword evidence="13" id="KW-1185">Reference proteome</keyword>
<keyword evidence="9" id="KW-0411">Iron-sulfur</keyword>
<dbReference type="InterPro" id="IPR036188">
    <property type="entry name" value="FAD/NAD-bd_sf"/>
</dbReference>
<dbReference type="PRINTS" id="PR00368">
    <property type="entry name" value="FADPNR"/>
</dbReference>
<evidence type="ECO:0000256" key="7">
    <source>
        <dbReference type="ARBA" id="ARBA00023002"/>
    </source>
</evidence>
<keyword evidence="7" id="KW-0560">Oxidoreductase</keyword>
<dbReference type="InterPro" id="IPR001155">
    <property type="entry name" value="OxRdtase_FMN_N"/>
</dbReference>
<accession>A0ABP5TSD8</accession>
<dbReference type="Gene3D" id="3.40.50.720">
    <property type="entry name" value="NAD(P)-binding Rossmann-like Domain"/>
    <property type="match status" value="1"/>
</dbReference>
<dbReference type="PANTHER" id="PTHR42917">
    <property type="entry name" value="2,4-DIENOYL-COA REDUCTASE"/>
    <property type="match status" value="1"/>
</dbReference>
<dbReference type="PANTHER" id="PTHR42917:SF2">
    <property type="entry name" value="2,4-DIENOYL-COA REDUCTASE [(2E)-ENOYL-COA-PRODUCING]"/>
    <property type="match status" value="1"/>
</dbReference>
<dbReference type="Gene3D" id="3.50.50.60">
    <property type="entry name" value="FAD/NAD(P)-binding domain"/>
    <property type="match status" value="1"/>
</dbReference>